<comment type="subcellular location">
    <subcellularLocation>
        <location evidence="1">Membrane</location>
    </subcellularLocation>
</comment>
<proteinExistence type="predicted"/>
<keyword evidence="5" id="KW-0969">Cilium</keyword>
<dbReference type="PANTHER" id="PTHR30329:SF21">
    <property type="entry name" value="LIPOPROTEIN YIAD-RELATED"/>
    <property type="match status" value="1"/>
</dbReference>
<dbReference type="Pfam" id="PF13677">
    <property type="entry name" value="MotB_plug"/>
    <property type="match status" value="1"/>
</dbReference>
<organism evidence="5 6">
    <name type="scientific">Candidatus Pseudogracilibacillus intestinigallinarum</name>
    <dbReference type="NCBI Taxonomy" id="2838742"/>
    <lineage>
        <taxon>Bacteria</taxon>
        <taxon>Bacillati</taxon>
        <taxon>Bacillota</taxon>
        <taxon>Bacilli</taxon>
        <taxon>Bacillales</taxon>
        <taxon>Bacillaceae</taxon>
        <taxon>Pseudogracilibacillus</taxon>
    </lineage>
</organism>
<gene>
    <name evidence="5" type="ORF">H9895_05425</name>
</gene>
<dbReference type="EMBL" id="DXHX01000079">
    <property type="protein sequence ID" value="HIV74509.1"/>
    <property type="molecule type" value="Genomic_DNA"/>
</dbReference>
<evidence type="ECO:0000256" key="3">
    <source>
        <dbReference type="SAM" id="MobiDB-lite"/>
    </source>
</evidence>
<feature type="domain" description="Motility protein B-like N-terminal" evidence="4">
    <location>
        <begin position="5"/>
        <end position="57"/>
    </location>
</feature>
<dbReference type="PANTHER" id="PTHR30329">
    <property type="entry name" value="STATOR ELEMENT OF FLAGELLAR MOTOR COMPLEX"/>
    <property type="match status" value="1"/>
</dbReference>
<evidence type="ECO:0000259" key="4">
    <source>
        <dbReference type="Pfam" id="PF13677"/>
    </source>
</evidence>
<dbReference type="Proteomes" id="UP000823937">
    <property type="component" value="Unassembled WGS sequence"/>
</dbReference>
<accession>A0A9D1PN99</accession>
<dbReference type="GO" id="GO:0016020">
    <property type="term" value="C:membrane"/>
    <property type="evidence" value="ECO:0007669"/>
    <property type="project" value="UniProtKB-SubCell"/>
</dbReference>
<evidence type="ECO:0000313" key="5">
    <source>
        <dbReference type="EMBL" id="HIV74509.1"/>
    </source>
</evidence>
<dbReference type="InterPro" id="IPR025713">
    <property type="entry name" value="MotB-like_N_dom"/>
</dbReference>
<evidence type="ECO:0000256" key="2">
    <source>
        <dbReference type="ARBA" id="ARBA00023136"/>
    </source>
</evidence>
<sequence length="142" mass="16368">MKWKRKDKQEEKTDESWLLPYADMLTLLLALFIVLFAMSEVDAKKFKQLASFFESEFTSGEGILDNNTSIIPEKESKDENEVAEEEDADTSEQQAEYEYLRDIQQNMDAYIKDNDLIDVIGTKLTAEGLYITIRTDITFDSG</sequence>
<protein>
    <submittedName>
        <fullName evidence="5">Flagellar motor protein MotB</fullName>
    </submittedName>
</protein>
<dbReference type="AlphaFoldDB" id="A0A9D1PN99"/>
<keyword evidence="2" id="KW-0472">Membrane</keyword>
<reference evidence="5" key="2">
    <citation type="submission" date="2021-04" db="EMBL/GenBank/DDBJ databases">
        <authorList>
            <person name="Gilroy R."/>
        </authorList>
    </citation>
    <scope>NUCLEOTIDE SEQUENCE</scope>
    <source>
        <strain evidence="5">CHK169-2315</strain>
    </source>
</reference>
<dbReference type="InterPro" id="IPR050330">
    <property type="entry name" value="Bact_OuterMem_StrucFunc"/>
</dbReference>
<keyword evidence="5" id="KW-0966">Cell projection</keyword>
<reference evidence="5" key="1">
    <citation type="journal article" date="2021" name="PeerJ">
        <title>Extensive microbial diversity within the chicken gut microbiome revealed by metagenomics and culture.</title>
        <authorList>
            <person name="Gilroy R."/>
            <person name="Ravi A."/>
            <person name="Getino M."/>
            <person name="Pursley I."/>
            <person name="Horton D.L."/>
            <person name="Alikhan N.F."/>
            <person name="Baker D."/>
            <person name="Gharbi K."/>
            <person name="Hall N."/>
            <person name="Watson M."/>
            <person name="Adriaenssens E.M."/>
            <person name="Foster-Nyarko E."/>
            <person name="Jarju S."/>
            <person name="Secka A."/>
            <person name="Antonio M."/>
            <person name="Oren A."/>
            <person name="Chaudhuri R.R."/>
            <person name="La Ragione R."/>
            <person name="Hildebrand F."/>
            <person name="Pallen M.J."/>
        </authorList>
    </citation>
    <scope>NUCLEOTIDE SEQUENCE</scope>
    <source>
        <strain evidence="5">CHK169-2315</strain>
    </source>
</reference>
<feature type="non-terminal residue" evidence="5">
    <location>
        <position position="142"/>
    </location>
</feature>
<keyword evidence="5" id="KW-0282">Flagellum</keyword>
<feature type="compositionally biased region" description="Acidic residues" evidence="3">
    <location>
        <begin position="81"/>
        <end position="90"/>
    </location>
</feature>
<feature type="region of interest" description="Disordered" evidence="3">
    <location>
        <begin position="64"/>
        <end position="93"/>
    </location>
</feature>
<evidence type="ECO:0000256" key="1">
    <source>
        <dbReference type="ARBA" id="ARBA00004370"/>
    </source>
</evidence>
<comment type="caution">
    <text evidence="5">The sequence shown here is derived from an EMBL/GenBank/DDBJ whole genome shotgun (WGS) entry which is preliminary data.</text>
</comment>
<name>A0A9D1PN99_9BACI</name>
<evidence type="ECO:0000313" key="6">
    <source>
        <dbReference type="Proteomes" id="UP000823937"/>
    </source>
</evidence>